<sequence length="77" mass="8816">MISSSLPKHNNSIHAFTTKERTTQKNKIFFFSFLFSFFFRYLISAFLRTVSTLVNITRLGLKPCHGGKHGSISTFLV</sequence>
<keyword evidence="1" id="KW-0812">Transmembrane</keyword>
<reference evidence="2" key="1">
    <citation type="submission" date="2018-02" db="EMBL/GenBank/DDBJ databases">
        <title>Rhizophora mucronata_Transcriptome.</title>
        <authorList>
            <person name="Meera S.P."/>
            <person name="Sreeshan A."/>
            <person name="Augustine A."/>
        </authorList>
    </citation>
    <scope>NUCLEOTIDE SEQUENCE</scope>
    <source>
        <tissue evidence="2">Leaf</tissue>
    </source>
</reference>
<dbReference type="AlphaFoldDB" id="A0A2P2IJD5"/>
<feature type="transmembrane region" description="Helical" evidence="1">
    <location>
        <begin position="28"/>
        <end position="47"/>
    </location>
</feature>
<name>A0A2P2IJD5_RHIMU</name>
<evidence type="ECO:0000313" key="2">
    <source>
        <dbReference type="EMBL" id="MBW81342.1"/>
    </source>
</evidence>
<protein>
    <submittedName>
        <fullName evidence="2">Uncharacterized protein</fullName>
    </submittedName>
</protein>
<proteinExistence type="predicted"/>
<dbReference type="EMBL" id="GGEC01000859">
    <property type="protein sequence ID" value="MBW81342.1"/>
    <property type="molecule type" value="Transcribed_RNA"/>
</dbReference>
<keyword evidence="1" id="KW-1133">Transmembrane helix</keyword>
<accession>A0A2P2IJD5</accession>
<organism evidence="2">
    <name type="scientific">Rhizophora mucronata</name>
    <name type="common">Asiatic mangrove</name>
    <dbReference type="NCBI Taxonomy" id="61149"/>
    <lineage>
        <taxon>Eukaryota</taxon>
        <taxon>Viridiplantae</taxon>
        <taxon>Streptophyta</taxon>
        <taxon>Embryophyta</taxon>
        <taxon>Tracheophyta</taxon>
        <taxon>Spermatophyta</taxon>
        <taxon>Magnoliopsida</taxon>
        <taxon>eudicotyledons</taxon>
        <taxon>Gunneridae</taxon>
        <taxon>Pentapetalae</taxon>
        <taxon>rosids</taxon>
        <taxon>fabids</taxon>
        <taxon>Malpighiales</taxon>
        <taxon>Rhizophoraceae</taxon>
        <taxon>Rhizophora</taxon>
    </lineage>
</organism>
<evidence type="ECO:0000256" key="1">
    <source>
        <dbReference type="SAM" id="Phobius"/>
    </source>
</evidence>
<keyword evidence="1" id="KW-0472">Membrane</keyword>